<feature type="transmembrane region" description="Helical" evidence="1">
    <location>
        <begin position="228"/>
        <end position="251"/>
    </location>
</feature>
<keyword evidence="1" id="KW-0472">Membrane</keyword>
<proteinExistence type="predicted"/>
<name>A0A9D2D7T2_9FIRM</name>
<accession>A0A9D2D7T2</accession>
<gene>
    <name evidence="2" type="ORF">H9726_07065</name>
</gene>
<reference evidence="2" key="2">
    <citation type="submission" date="2021-04" db="EMBL/GenBank/DDBJ databases">
        <authorList>
            <person name="Gilroy R."/>
        </authorList>
    </citation>
    <scope>NUCLEOTIDE SEQUENCE</scope>
    <source>
        <strain evidence="2">CHK192-19661</strain>
    </source>
</reference>
<reference evidence="2" key="1">
    <citation type="journal article" date="2021" name="PeerJ">
        <title>Extensive microbial diversity within the chicken gut microbiome revealed by metagenomics and culture.</title>
        <authorList>
            <person name="Gilroy R."/>
            <person name="Ravi A."/>
            <person name="Getino M."/>
            <person name="Pursley I."/>
            <person name="Horton D.L."/>
            <person name="Alikhan N.F."/>
            <person name="Baker D."/>
            <person name="Gharbi K."/>
            <person name="Hall N."/>
            <person name="Watson M."/>
            <person name="Adriaenssens E.M."/>
            <person name="Foster-Nyarko E."/>
            <person name="Jarju S."/>
            <person name="Secka A."/>
            <person name="Antonio M."/>
            <person name="Oren A."/>
            <person name="Chaudhuri R.R."/>
            <person name="La Ragione R."/>
            <person name="Hildebrand F."/>
            <person name="Pallen M.J."/>
        </authorList>
    </citation>
    <scope>NUCLEOTIDE SEQUENCE</scope>
    <source>
        <strain evidence="2">CHK192-19661</strain>
    </source>
</reference>
<comment type="caution">
    <text evidence="2">The sequence shown here is derived from an EMBL/GenBank/DDBJ whole genome shotgun (WGS) entry which is preliminary data.</text>
</comment>
<evidence type="ECO:0000313" key="3">
    <source>
        <dbReference type="Proteomes" id="UP000824025"/>
    </source>
</evidence>
<feature type="transmembrane region" description="Helical" evidence="1">
    <location>
        <begin position="171"/>
        <end position="191"/>
    </location>
</feature>
<sequence>MKEEKKKRKTYGLQEFAAAHGFSLGKHCCFGSYKGYRVHVKYAAMANPACLITVVTDTKGRDKDLEKWLEKNKRELKLTAYGVVGIGLMVSPQLYANIFRQIEEILGKIVAHLARAGFPGENVCPYCGTPLEGNGVEILESDIPFACHDACFERALNVAKQREEQARTAPAHRGAGIGGAALGALVGIAVFVLMFLWWGFAALGAAVGVLLGSWLYGRFGGKNEPFKVAFVAVANIVLLLAAYALCLYFDAGGVREVFDGIRADAVYRQSFLLNTIFLFVFDLIGTAYGVFALLRDRKKVSANMRRREDGDAPSAGGNK</sequence>
<evidence type="ECO:0000256" key="1">
    <source>
        <dbReference type="SAM" id="Phobius"/>
    </source>
</evidence>
<feature type="transmembrane region" description="Helical" evidence="1">
    <location>
        <begin position="197"/>
        <end position="216"/>
    </location>
</feature>
<protein>
    <submittedName>
        <fullName evidence="2">Uncharacterized protein</fullName>
    </submittedName>
</protein>
<evidence type="ECO:0000313" key="2">
    <source>
        <dbReference type="EMBL" id="HIZ10231.1"/>
    </source>
</evidence>
<feature type="transmembrane region" description="Helical" evidence="1">
    <location>
        <begin position="271"/>
        <end position="294"/>
    </location>
</feature>
<organism evidence="2 3">
    <name type="scientific">Candidatus Borkfalkia avicola</name>
    <dbReference type="NCBI Taxonomy" id="2838503"/>
    <lineage>
        <taxon>Bacteria</taxon>
        <taxon>Bacillati</taxon>
        <taxon>Bacillota</taxon>
        <taxon>Clostridia</taxon>
        <taxon>Christensenellales</taxon>
        <taxon>Christensenellaceae</taxon>
        <taxon>Candidatus Borkfalkia</taxon>
    </lineage>
</organism>
<dbReference type="Proteomes" id="UP000824025">
    <property type="component" value="Unassembled WGS sequence"/>
</dbReference>
<keyword evidence="1" id="KW-0812">Transmembrane</keyword>
<dbReference type="EMBL" id="DXCF01000035">
    <property type="protein sequence ID" value="HIZ10231.1"/>
    <property type="molecule type" value="Genomic_DNA"/>
</dbReference>
<dbReference type="AlphaFoldDB" id="A0A9D2D7T2"/>
<keyword evidence="1" id="KW-1133">Transmembrane helix</keyword>